<accession>A0A077ZNL8</accession>
<evidence type="ECO:0000313" key="10">
    <source>
        <dbReference type="Proteomes" id="UP000039865"/>
    </source>
</evidence>
<evidence type="ECO:0000256" key="7">
    <source>
        <dbReference type="PROSITE-ProRule" id="PRU10141"/>
    </source>
</evidence>
<dbReference type="Pfam" id="PF00069">
    <property type="entry name" value="Pkinase"/>
    <property type="match status" value="1"/>
</dbReference>
<keyword evidence="4 7" id="KW-0067">ATP-binding</keyword>
<dbReference type="InterPro" id="IPR017441">
    <property type="entry name" value="Protein_kinase_ATP_BS"/>
</dbReference>
<evidence type="ECO:0000256" key="5">
    <source>
        <dbReference type="ARBA" id="ARBA00023193"/>
    </source>
</evidence>
<organism evidence="9 10">
    <name type="scientific">Stylonychia lemnae</name>
    <name type="common">Ciliate</name>
    <dbReference type="NCBI Taxonomy" id="5949"/>
    <lineage>
        <taxon>Eukaryota</taxon>
        <taxon>Sar</taxon>
        <taxon>Alveolata</taxon>
        <taxon>Ciliophora</taxon>
        <taxon>Intramacronucleata</taxon>
        <taxon>Spirotrichea</taxon>
        <taxon>Stichotrichia</taxon>
        <taxon>Sporadotrichida</taxon>
        <taxon>Oxytrichidae</taxon>
        <taxon>Stylonychinae</taxon>
        <taxon>Stylonychia</taxon>
    </lineage>
</organism>
<dbReference type="Gene3D" id="3.30.200.20">
    <property type="entry name" value="Phosphorylase Kinase, domain 1"/>
    <property type="match status" value="1"/>
</dbReference>
<evidence type="ECO:0000256" key="3">
    <source>
        <dbReference type="ARBA" id="ARBA00022777"/>
    </source>
</evidence>
<dbReference type="GO" id="GO:0005524">
    <property type="term" value="F:ATP binding"/>
    <property type="evidence" value="ECO:0007669"/>
    <property type="project" value="UniProtKB-UniRule"/>
</dbReference>
<dbReference type="GO" id="GO:0004672">
    <property type="term" value="F:protein kinase activity"/>
    <property type="evidence" value="ECO:0007669"/>
    <property type="project" value="InterPro"/>
</dbReference>
<dbReference type="SUPFAM" id="SSF56112">
    <property type="entry name" value="Protein kinase-like (PK-like)"/>
    <property type="match status" value="1"/>
</dbReference>
<name>A0A077ZNL8_STYLE</name>
<dbReference type="InterPro" id="IPR011009">
    <property type="entry name" value="Kinase-like_dom_sf"/>
</dbReference>
<keyword evidence="10" id="KW-1185">Reference proteome</keyword>
<reference evidence="9 10" key="1">
    <citation type="submission" date="2014-06" db="EMBL/GenBank/DDBJ databases">
        <authorList>
            <person name="Swart Estienne"/>
        </authorList>
    </citation>
    <scope>NUCLEOTIDE SEQUENCE [LARGE SCALE GENOMIC DNA]</scope>
    <source>
        <strain evidence="9 10">130c</strain>
    </source>
</reference>
<gene>
    <name evidence="9" type="primary">Contig8353.g8903</name>
    <name evidence="9" type="ORF">STYLEM_459</name>
</gene>
<feature type="binding site" evidence="7">
    <location>
        <position position="184"/>
    </location>
    <ligand>
        <name>ATP</name>
        <dbReference type="ChEBI" id="CHEBI:30616"/>
    </ligand>
</feature>
<comment type="similarity">
    <text evidence="6">Belongs to the protein kinase superfamily. Ser/Thr protein kinase family. GCN2 subfamily.</text>
</comment>
<feature type="domain" description="Protein kinase" evidence="8">
    <location>
        <begin position="154"/>
        <end position="434"/>
    </location>
</feature>
<evidence type="ECO:0000256" key="2">
    <source>
        <dbReference type="ARBA" id="ARBA00022741"/>
    </source>
</evidence>
<sequence>MSQNLVSIQPLQHKSVGGGMQPIKHRSTGLTQQIQICPLTPYNQASIQLECSPKHITYSPGVDINKSQLVYLSIPEYGFSSKLISAQKTKRFVPNTPAKKNKSHASQEIYSPFANILHFSEESCGDSTKDSNQSRKMKVTVVQMQKCDRFLSDFQIICKIGEGSFGEAFKVRSKVDGQMYAVKKAKERYQGYRDRESKLSEVHKALKITSQISEVPIKKRSNSKSYSDYCVKVYEAWEESGYLYIRSELCEKGNLNDYLVELEKLQENELLNEDDIWKFLYQMACAIKHVHDMGFVHLDIKPSNYFVMADGSIKLGDFGQAIELINLAKLRDDDVEGDSVYMAPELLKNNITIQEKITSKADLFSLGASLLELASGMNLPQNGMMWQKLRQGDIIQFSPSASRSDQLEQLINMMMEPNPENRPTIDEILLHPKLQLIAGVLNPSVKRTLKLNHIESPIVEKLRNPISTKNKSNKAEMILISPRILKSASKQIQYSKRTKNQFSSDNSSDSYEKVKVNIKSDEYFHDEFLYSSLDQNQEGNNLRTFGRSGSFMEDHEQYNNLNQYTQMQNKNSIANTSKQNPHSNQDEQFYKSAKKLKFDMPEPMKGDISAENFNDVGPFTIRGLNFNSFLNTNMGNIFETVDEMMTEEDNETKSISIQSSSNHSQHTHSNIFQSIPISSLKLNELNSNKQFSFNENYNSANINPEYQSSNFLSATPLMGKASLGNLSRVSSNSTGGFQLKNSNEKSQNKVSKVNAISYTNSHQPSLVNRNSSNFDTSVKCFSLGGSAKKKLFSNKYPSVSSHEFTDGGQQASPSVMSWQQMNVDEVQEQQSNFSRVGHDIKRNLFDA</sequence>
<evidence type="ECO:0000256" key="4">
    <source>
        <dbReference type="ARBA" id="ARBA00022840"/>
    </source>
</evidence>
<dbReference type="GO" id="GO:0110031">
    <property type="term" value="P:negative regulation of G2/MI transition of meiotic cell cycle"/>
    <property type="evidence" value="ECO:0007669"/>
    <property type="project" value="TreeGrafter"/>
</dbReference>
<dbReference type="SMART" id="SM00220">
    <property type="entry name" value="S_TKc"/>
    <property type="match status" value="1"/>
</dbReference>
<protein>
    <submittedName>
        <fullName evidence="9">Membrane-associated tyrosine-and threonine-specific cdc2-inhibitory kinase</fullName>
    </submittedName>
</protein>
<dbReference type="InterPro" id="IPR000719">
    <property type="entry name" value="Prot_kinase_dom"/>
</dbReference>
<dbReference type="Proteomes" id="UP000039865">
    <property type="component" value="Unassembled WGS sequence"/>
</dbReference>
<dbReference type="InParanoid" id="A0A077ZNL8"/>
<dbReference type="PROSITE" id="PS50011">
    <property type="entry name" value="PROTEIN_KINASE_DOM"/>
    <property type="match status" value="1"/>
</dbReference>
<dbReference type="InterPro" id="IPR050339">
    <property type="entry name" value="CC_SR_Kinase"/>
</dbReference>
<dbReference type="GO" id="GO:0017148">
    <property type="term" value="P:negative regulation of translation"/>
    <property type="evidence" value="ECO:0007669"/>
    <property type="project" value="UniProtKB-KW"/>
</dbReference>
<keyword evidence="5" id="KW-0652">Protein synthesis inhibitor</keyword>
<dbReference type="AlphaFoldDB" id="A0A077ZNL8"/>
<dbReference type="PANTHER" id="PTHR11042:SF190">
    <property type="entry name" value="MITOSIS INHIBITOR PROTEIN KINASE MIK1"/>
    <property type="match status" value="1"/>
</dbReference>
<evidence type="ECO:0000313" key="9">
    <source>
        <dbReference type="EMBL" id="CDW71513.1"/>
    </source>
</evidence>
<keyword evidence="2 7" id="KW-0547">Nucleotide-binding</keyword>
<proteinExistence type="inferred from homology"/>
<evidence type="ECO:0000256" key="6">
    <source>
        <dbReference type="ARBA" id="ARBA00037982"/>
    </source>
</evidence>
<dbReference type="PANTHER" id="PTHR11042">
    <property type="entry name" value="EUKARYOTIC TRANSLATION INITIATION FACTOR 2-ALPHA KINASE EIF2-ALPHA KINASE -RELATED"/>
    <property type="match status" value="1"/>
</dbReference>
<dbReference type="PROSITE" id="PS00108">
    <property type="entry name" value="PROTEIN_KINASE_ST"/>
    <property type="match status" value="1"/>
</dbReference>
<dbReference type="PROSITE" id="PS00107">
    <property type="entry name" value="PROTEIN_KINASE_ATP"/>
    <property type="match status" value="1"/>
</dbReference>
<evidence type="ECO:0000259" key="8">
    <source>
        <dbReference type="PROSITE" id="PS50011"/>
    </source>
</evidence>
<dbReference type="OMA" id="ANIKDEC"/>
<dbReference type="GO" id="GO:0005634">
    <property type="term" value="C:nucleus"/>
    <property type="evidence" value="ECO:0007669"/>
    <property type="project" value="TreeGrafter"/>
</dbReference>
<dbReference type="InterPro" id="IPR008271">
    <property type="entry name" value="Ser/Thr_kinase_AS"/>
</dbReference>
<dbReference type="OrthoDB" id="5337378at2759"/>
<keyword evidence="3 9" id="KW-0418">Kinase</keyword>
<evidence type="ECO:0000256" key="1">
    <source>
        <dbReference type="ARBA" id="ARBA00022679"/>
    </source>
</evidence>
<dbReference type="Gene3D" id="1.10.510.10">
    <property type="entry name" value="Transferase(Phosphotransferase) domain 1"/>
    <property type="match status" value="1"/>
</dbReference>
<dbReference type="GO" id="GO:0005737">
    <property type="term" value="C:cytoplasm"/>
    <property type="evidence" value="ECO:0007669"/>
    <property type="project" value="TreeGrafter"/>
</dbReference>
<keyword evidence="1" id="KW-0808">Transferase</keyword>
<dbReference type="EMBL" id="CCKQ01000442">
    <property type="protein sequence ID" value="CDW71513.1"/>
    <property type="molecule type" value="Genomic_DNA"/>
</dbReference>